<dbReference type="InterPro" id="IPR039421">
    <property type="entry name" value="Type_1_exporter"/>
</dbReference>
<dbReference type="Gene3D" id="1.20.1560.10">
    <property type="entry name" value="ABC transporter type 1, transmembrane domain"/>
    <property type="match status" value="1"/>
</dbReference>
<keyword evidence="3" id="KW-1003">Cell membrane</keyword>
<dbReference type="GO" id="GO:0016887">
    <property type="term" value="F:ATP hydrolysis activity"/>
    <property type="evidence" value="ECO:0007669"/>
    <property type="project" value="InterPro"/>
</dbReference>
<keyword evidence="6" id="KW-0547">Nucleotide-binding</keyword>
<keyword evidence="2" id="KW-0813">Transport</keyword>
<evidence type="ECO:0000256" key="5">
    <source>
        <dbReference type="ARBA" id="ARBA00022692"/>
    </source>
</evidence>
<evidence type="ECO:0000259" key="15">
    <source>
        <dbReference type="PROSITE" id="PS50929"/>
    </source>
</evidence>
<evidence type="ECO:0000313" key="17">
    <source>
        <dbReference type="EMBL" id="MCQ8769242.1"/>
    </source>
</evidence>
<dbReference type="InterPro" id="IPR003593">
    <property type="entry name" value="AAA+_ATPase"/>
</dbReference>
<dbReference type="InterPro" id="IPR003439">
    <property type="entry name" value="ABC_transporter-like_ATP-bd"/>
</dbReference>
<proteinExistence type="inferred from homology"/>
<reference evidence="17" key="1">
    <citation type="submission" date="2022-06" db="EMBL/GenBank/DDBJ databases">
        <title>WGS of actinobacteria.</title>
        <authorList>
            <person name="Thawai C."/>
        </authorList>
    </citation>
    <scope>NUCLEOTIDE SEQUENCE</scope>
    <source>
        <strain evidence="17">AA8</strain>
    </source>
</reference>
<keyword evidence="5 13" id="KW-0812">Transmembrane</keyword>
<evidence type="ECO:0000259" key="16">
    <source>
        <dbReference type="PROSITE" id="PS50990"/>
    </source>
</evidence>
<feature type="transmembrane region" description="Helical" evidence="13">
    <location>
        <begin position="307"/>
        <end position="325"/>
    </location>
</feature>
<evidence type="ECO:0000256" key="4">
    <source>
        <dbReference type="ARBA" id="ARBA00022519"/>
    </source>
</evidence>
<dbReference type="InterPro" id="IPR017871">
    <property type="entry name" value="ABC_transporter-like_CS"/>
</dbReference>
<keyword evidence="18" id="KW-1185">Reference proteome</keyword>
<dbReference type="Pfam" id="PF00005">
    <property type="entry name" value="ABC_tran"/>
    <property type="match status" value="1"/>
</dbReference>
<keyword evidence="10 13" id="KW-1133">Transmembrane helix</keyword>
<dbReference type="PANTHER" id="PTHR43394:SF1">
    <property type="entry name" value="ATP-BINDING CASSETTE SUB-FAMILY B MEMBER 10, MITOCHONDRIAL"/>
    <property type="match status" value="1"/>
</dbReference>
<evidence type="ECO:0000256" key="10">
    <source>
        <dbReference type="ARBA" id="ARBA00022989"/>
    </source>
</evidence>
<organism evidence="17 18">
    <name type="scientific">Streptomyces telluris</name>
    <dbReference type="NCBI Taxonomy" id="2720021"/>
    <lineage>
        <taxon>Bacteria</taxon>
        <taxon>Bacillati</taxon>
        <taxon>Actinomycetota</taxon>
        <taxon>Actinomycetes</taxon>
        <taxon>Kitasatosporales</taxon>
        <taxon>Streptomycetaceae</taxon>
        <taxon>Streptomyces</taxon>
    </lineage>
</organism>
<dbReference type="InterPro" id="IPR036640">
    <property type="entry name" value="ABC1_TM_sf"/>
</dbReference>
<dbReference type="Proteomes" id="UP001142374">
    <property type="component" value="Unassembled WGS sequence"/>
</dbReference>
<evidence type="ECO:0000256" key="6">
    <source>
        <dbReference type="ARBA" id="ARBA00022741"/>
    </source>
</evidence>
<evidence type="ECO:0000256" key="9">
    <source>
        <dbReference type="ARBA" id="ARBA00022840"/>
    </source>
</evidence>
<dbReference type="SUPFAM" id="SSF90123">
    <property type="entry name" value="ABC transporter transmembrane region"/>
    <property type="match status" value="1"/>
</dbReference>
<evidence type="ECO:0000256" key="13">
    <source>
        <dbReference type="SAM" id="Phobius"/>
    </source>
</evidence>
<keyword evidence="8" id="KW-0788">Thiol protease</keyword>
<keyword evidence="8" id="KW-0645">Protease</keyword>
<dbReference type="GO" id="GO:0005524">
    <property type="term" value="F:ATP binding"/>
    <property type="evidence" value="ECO:0007669"/>
    <property type="project" value="UniProtKB-KW"/>
</dbReference>
<evidence type="ECO:0000256" key="12">
    <source>
        <dbReference type="ARBA" id="ARBA00023455"/>
    </source>
</evidence>
<dbReference type="AlphaFoldDB" id="A0A9X2RJY4"/>
<keyword evidence="7" id="KW-0378">Hydrolase</keyword>
<dbReference type="GO" id="GO:0005886">
    <property type="term" value="C:plasma membrane"/>
    <property type="evidence" value="ECO:0007669"/>
    <property type="project" value="UniProtKB-SubCell"/>
</dbReference>
<feature type="transmembrane region" description="Helical" evidence="13">
    <location>
        <begin position="208"/>
        <end position="233"/>
    </location>
</feature>
<dbReference type="PROSITE" id="PS50893">
    <property type="entry name" value="ABC_TRANSPORTER_2"/>
    <property type="match status" value="1"/>
</dbReference>
<feature type="transmembrane region" description="Helical" evidence="13">
    <location>
        <begin position="389"/>
        <end position="414"/>
    </location>
</feature>
<evidence type="ECO:0000259" key="14">
    <source>
        <dbReference type="PROSITE" id="PS50893"/>
    </source>
</evidence>
<feature type="domain" description="ABC transmembrane type-1" evidence="15">
    <location>
        <begin position="170"/>
        <end position="447"/>
    </location>
</feature>
<dbReference type="PANTHER" id="PTHR43394">
    <property type="entry name" value="ATP-DEPENDENT PERMEASE MDL1, MITOCHONDRIAL"/>
    <property type="match status" value="1"/>
</dbReference>
<dbReference type="InterPro" id="IPR033839">
    <property type="entry name" value="Lacticin_481_peptidase"/>
</dbReference>
<evidence type="ECO:0000256" key="1">
    <source>
        <dbReference type="ARBA" id="ARBA00004429"/>
    </source>
</evidence>
<evidence type="ECO:0000256" key="8">
    <source>
        <dbReference type="ARBA" id="ARBA00022807"/>
    </source>
</evidence>
<dbReference type="SMART" id="SM00382">
    <property type="entry name" value="AAA"/>
    <property type="match status" value="1"/>
</dbReference>
<dbReference type="InterPro" id="IPR005074">
    <property type="entry name" value="Peptidase_C39"/>
</dbReference>
<feature type="transmembrane region" description="Helical" evidence="13">
    <location>
        <begin position="165"/>
        <end position="188"/>
    </location>
</feature>
<dbReference type="Gene3D" id="3.90.70.10">
    <property type="entry name" value="Cysteine proteinases"/>
    <property type="match status" value="1"/>
</dbReference>
<protein>
    <submittedName>
        <fullName evidence="17">Peptidase domain-containing ABC transporter</fullName>
    </submittedName>
</protein>
<keyword evidence="11 13" id="KW-0472">Membrane</keyword>
<feature type="domain" description="Peptidase C39" evidence="16">
    <location>
        <begin position="17"/>
        <end position="136"/>
    </location>
</feature>
<feature type="domain" description="ABC transporter" evidence="14">
    <location>
        <begin position="481"/>
        <end position="714"/>
    </location>
</feature>
<keyword evidence="4" id="KW-0997">Cell inner membrane</keyword>
<evidence type="ECO:0000256" key="7">
    <source>
        <dbReference type="ARBA" id="ARBA00022801"/>
    </source>
</evidence>
<evidence type="ECO:0000256" key="2">
    <source>
        <dbReference type="ARBA" id="ARBA00022448"/>
    </source>
</evidence>
<dbReference type="InterPro" id="IPR027417">
    <property type="entry name" value="P-loop_NTPase"/>
</dbReference>
<comment type="caution">
    <text evidence="17">The sequence shown here is derived from an EMBL/GenBank/DDBJ whole genome shotgun (WGS) entry which is preliminary data.</text>
</comment>
<dbReference type="FunFam" id="3.40.50.300:FF:000221">
    <property type="entry name" value="Multidrug ABC transporter ATP-binding protein"/>
    <property type="match status" value="1"/>
</dbReference>
<dbReference type="EMBL" id="JANIID010000003">
    <property type="protein sequence ID" value="MCQ8769242.1"/>
    <property type="molecule type" value="Genomic_DNA"/>
</dbReference>
<dbReference type="GO" id="GO:0006508">
    <property type="term" value="P:proteolysis"/>
    <property type="evidence" value="ECO:0007669"/>
    <property type="project" value="InterPro"/>
</dbReference>
<dbReference type="CDD" id="cd02425">
    <property type="entry name" value="Peptidase_C39F"/>
    <property type="match status" value="1"/>
</dbReference>
<dbReference type="GO" id="GO:0008234">
    <property type="term" value="F:cysteine-type peptidase activity"/>
    <property type="evidence" value="ECO:0007669"/>
    <property type="project" value="UniProtKB-KW"/>
</dbReference>
<sequence length="722" mass="78521">MSEKPPVRARRVREVHQFAPTECALCCVAMVLSAYGSHNSVTKLRREHETGRDGLTIKQTADILRGHGMQVRTFRATTRSLHKLAFPLITYWNDSHLVVLEKLTDHHAHVVDPSGGRRKYTIEEFESNYSGLAMEATPTSAYTPVRHREPSVWREFLRAMGGAKWALVQASLMSLLLYAFTILMPMAIEHAINNFAKYFEDMSLPLVLAVLLVPMAAHMAVSFLRSACLASVIRSLGEVMMGRTFRTLLGLPYKYFANRSQGELMYRLSSIASVRDMLSSQISAVLLDVGSLVVVFTYIFLRSVTLGLIALAVFLCMAAVAAVAYRPIRKVTTQEINETAESSSLQMEAMSSIETLKVSGMTGPFFEDWQRVYAGAMDRTRRRIVLQGAASSAQGMFQMFGPLLVLATGLWLVWKGRLDLGTAVAVQAMTATSLGTVTSLSSAFSQLIIANAQVSRVGDILHQPPAQETFGERAVDIRGDVSLRDVSFSYPGARSPALDGISFDVRAGQSVAVVGSSGSGKSTLGKLLMGLYPAGSGSIDYDGTPISEISADSFYSRVAYVPQEIVLSNRAIAENITFGVPGAGVDTVREAARQAQIHQDIEAMPLGYHTQIREMGGSLSGGQRQRVALARALARQPGVLVLDEATSALDTVTESRIAEALAGLKCTRIIIAHRLSTIMNADLIVVLQHGKVVQTGRHHELVAVEGPYQDLVRSQVNVQAAV</sequence>
<dbReference type="Pfam" id="PF03412">
    <property type="entry name" value="Peptidase_C39"/>
    <property type="match status" value="1"/>
</dbReference>
<dbReference type="InterPro" id="IPR011527">
    <property type="entry name" value="ABC1_TM_dom"/>
</dbReference>
<evidence type="ECO:0000256" key="11">
    <source>
        <dbReference type="ARBA" id="ARBA00023136"/>
    </source>
</evidence>
<feature type="transmembrane region" description="Helical" evidence="13">
    <location>
        <begin position="282"/>
        <end position="301"/>
    </location>
</feature>
<dbReference type="PROSITE" id="PS00211">
    <property type="entry name" value="ABC_TRANSPORTER_1"/>
    <property type="match status" value="1"/>
</dbReference>
<dbReference type="GO" id="GO:0015421">
    <property type="term" value="F:ABC-type oligopeptide transporter activity"/>
    <property type="evidence" value="ECO:0007669"/>
    <property type="project" value="TreeGrafter"/>
</dbReference>
<dbReference type="PROSITE" id="PS50929">
    <property type="entry name" value="ABC_TM1F"/>
    <property type="match status" value="1"/>
</dbReference>
<evidence type="ECO:0000256" key="3">
    <source>
        <dbReference type="ARBA" id="ARBA00022475"/>
    </source>
</evidence>
<comment type="similarity">
    <text evidence="12">Belongs to the ABC transporter superfamily. Siderophore-Fe(3+) uptake transporter (SIUT) (TC 3.A.1.21) family.</text>
</comment>
<gene>
    <name evidence="17" type="ORF">NQU55_05530</name>
</gene>
<evidence type="ECO:0000313" key="18">
    <source>
        <dbReference type="Proteomes" id="UP001142374"/>
    </source>
</evidence>
<name>A0A9X2RJY4_9ACTN</name>
<dbReference type="PROSITE" id="PS50990">
    <property type="entry name" value="PEPTIDASE_C39"/>
    <property type="match status" value="1"/>
</dbReference>
<dbReference type="Gene3D" id="3.40.50.300">
    <property type="entry name" value="P-loop containing nucleotide triphosphate hydrolases"/>
    <property type="match status" value="1"/>
</dbReference>
<accession>A0A9X2RJY4</accession>
<comment type="subcellular location">
    <subcellularLocation>
        <location evidence="1">Cell inner membrane</location>
        <topology evidence="1">Multi-pass membrane protein</topology>
    </subcellularLocation>
</comment>
<dbReference type="Pfam" id="PF00664">
    <property type="entry name" value="ABC_membrane"/>
    <property type="match status" value="1"/>
</dbReference>
<dbReference type="SUPFAM" id="SSF52540">
    <property type="entry name" value="P-loop containing nucleoside triphosphate hydrolases"/>
    <property type="match status" value="1"/>
</dbReference>
<dbReference type="RefSeq" id="WP_168095313.1">
    <property type="nucleotide sequence ID" value="NZ_JAATER010000391.1"/>
</dbReference>
<keyword evidence="9" id="KW-0067">ATP-binding</keyword>